<keyword evidence="6" id="KW-1133">Transmembrane helix</keyword>
<dbReference type="PANTHER" id="PTHR45758:SF4">
    <property type="entry name" value="MITOFERRIN-1"/>
    <property type="match status" value="1"/>
</dbReference>
<dbReference type="EMBL" id="CASHTH010001581">
    <property type="protein sequence ID" value="CAI8016977.1"/>
    <property type="molecule type" value="Genomic_DNA"/>
</dbReference>
<accession>A0AA35WKC2</accession>
<reference evidence="15" key="1">
    <citation type="submission" date="2023-03" db="EMBL/GenBank/DDBJ databases">
        <authorList>
            <person name="Steffen K."/>
            <person name="Cardenas P."/>
        </authorList>
    </citation>
    <scope>NUCLEOTIDE SEQUENCE</scope>
</reference>
<sequence>MMVLQPSPEAKYRSLYEAFSKIIKTEHTRALFRGIGVVAGGAGPAHALYFSCYEVTKKYLTKANTRSTVLAQGGAGAIATLIHDGFMNPIDVVKQRMQMYSSPYRGVFHCVSSVYQTEGLSAFYRSYTTQLTMNIPFQVVHFVTYEFQQDFFNPTRGYYPLSHMLSGAGAGALAAASTNPLDVAKTFLNTHHQSWTLRSEERVHGMVGAVAKIYQTAGVRGFFRGVTARVVYQAPSTAVCWSVYEFFKFWFGLKEQEEMAIANITANASSNSR</sequence>
<keyword evidence="5 13" id="KW-0812">Transmembrane</keyword>
<keyword evidence="7" id="KW-0496">Mitochondrion</keyword>
<keyword evidence="8 13" id="KW-0472">Membrane</keyword>
<dbReference type="Gene3D" id="1.50.40.10">
    <property type="entry name" value="Mitochondrial carrier domain"/>
    <property type="match status" value="2"/>
</dbReference>
<name>A0AA35WKC2_GEOBA</name>
<dbReference type="PROSITE" id="PS50920">
    <property type="entry name" value="SOLCAR"/>
    <property type="match status" value="3"/>
</dbReference>
<evidence type="ECO:0000256" key="3">
    <source>
        <dbReference type="ARBA" id="ARBA00022448"/>
    </source>
</evidence>
<evidence type="ECO:0000256" key="1">
    <source>
        <dbReference type="ARBA" id="ARBA00004225"/>
    </source>
</evidence>
<evidence type="ECO:0000256" key="4">
    <source>
        <dbReference type="ARBA" id="ARBA00022496"/>
    </source>
</evidence>
<dbReference type="AlphaFoldDB" id="A0AA35WKC2"/>
<feature type="repeat" description="Solcar" evidence="13">
    <location>
        <begin position="1"/>
        <end position="59"/>
    </location>
</feature>
<dbReference type="Pfam" id="PF00153">
    <property type="entry name" value="Mito_carr"/>
    <property type="match status" value="3"/>
</dbReference>
<keyword evidence="3 14" id="KW-0813">Transport</keyword>
<dbReference type="Proteomes" id="UP001174909">
    <property type="component" value="Unassembled WGS sequence"/>
</dbReference>
<dbReference type="InterPro" id="IPR018108">
    <property type="entry name" value="MCP_transmembrane"/>
</dbReference>
<dbReference type="SUPFAM" id="SSF103506">
    <property type="entry name" value="Mitochondrial carrier"/>
    <property type="match status" value="1"/>
</dbReference>
<comment type="caution">
    <text evidence="15">The sequence shown here is derived from an EMBL/GenBank/DDBJ whole genome shotgun (WGS) entry which is preliminary data.</text>
</comment>
<gene>
    <name evidence="15" type="ORF">GBAR_LOCUS10362</name>
</gene>
<evidence type="ECO:0000256" key="8">
    <source>
        <dbReference type="ARBA" id="ARBA00023136"/>
    </source>
</evidence>
<protein>
    <recommendedName>
        <fullName evidence="10">Mitoferrin-1</fullName>
    </recommendedName>
    <alternativeName>
        <fullName evidence="11">Mitochondrial iron transporter 1</fullName>
    </alternativeName>
    <alternativeName>
        <fullName evidence="12">Solute carrier family 25 member 37</fullName>
    </alternativeName>
</protein>
<comment type="similarity">
    <text evidence="2 14">Belongs to the mitochondrial carrier (TC 2.A.29) family.</text>
</comment>
<evidence type="ECO:0000256" key="12">
    <source>
        <dbReference type="ARBA" id="ARBA00041894"/>
    </source>
</evidence>
<keyword evidence="4" id="KW-0406">Ion transport</keyword>
<comment type="subcellular location">
    <subcellularLocation>
        <location evidence="1">Mitochondrion membrane</location>
        <topology evidence="1">Multi-pass membrane protein</topology>
    </subcellularLocation>
</comment>
<evidence type="ECO:0000256" key="14">
    <source>
        <dbReference type="RuleBase" id="RU000488"/>
    </source>
</evidence>
<evidence type="ECO:0000256" key="10">
    <source>
        <dbReference type="ARBA" id="ARBA00040418"/>
    </source>
</evidence>
<evidence type="ECO:0000256" key="2">
    <source>
        <dbReference type="ARBA" id="ARBA00006375"/>
    </source>
</evidence>
<evidence type="ECO:0000256" key="5">
    <source>
        <dbReference type="ARBA" id="ARBA00022692"/>
    </source>
</evidence>
<dbReference type="GO" id="GO:0048250">
    <property type="term" value="P:iron import into the mitochondrion"/>
    <property type="evidence" value="ECO:0007669"/>
    <property type="project" value="TreeGrafter"/>
</dbReference>
<keyword evidence="4" id="KW-0408">Iron</keyword>
<evidence type="ECO:0000256" key="7">
    <source>
        <dbReference type="ARBA" id="ARBA00023128"/>
    </source>
</evidence>
<proteinExistence type="inferred from homology"/>
<dbReference type="GO" id="GO:0015093">
    <property type="term" value="F:ferrous iron transmembrane transporter activity"/>
    <property type="evidence" value="ECO:0007669"/>
    <property type="project" value="TreeGrafter"/>
</dbReference>
<evidence type="ECO:0000256" key="11">
    <source>
        <dbReference type="ARBA" id="ARBA00041873"/>
    </source>
</evidence>
<keyword evidence="16" id="KW-1185">Reference proteome</keyword>
<evidence type="ECO:0000256" key="6">
    <source>
        <dbReference type="ARBA" id="ARBA00022989"/>
    </source>
</evidence>
<dbReference type="GO" id="GO:0031966">
    <property type="term" value="C:mitochondrial membrane"/>
    <property type="evidence" value="ECO:0007669"/>
    <property type="project" value="UniProtKB-SubCell"/>
</dbReference>
<comment type="function">
    <text evidence="9">Mitochondrial iron transporter that specifically mediates iron uptake in developing erythroid cells, thereby playing an essential role in heme biosynthesis.</text>
</comment>
<evidence type="ECO:0000256" key="13">
    <source>
        <dbReference type="PROSITE-ProRule" id="PRU00282"/>
    </source>
</evidence>
<evidence type="ECO:0000313" key="15">
    <source>
        <dbReference type="EMBL" id="CAI8016977.1"/>
    </source>
</evidence>
<evidence type="ECO:0000256" key="9">
    <source>
        <dbReference type="ARBA" id="ARBA00037061"/>
    </source>
</evidence>
<feature type="repeat" description="Solcar" evidence="13">
    <location>
        <begin position="158"/>
        <end position="250"/>
    </location>
</feature>
<evidence type="ECO:0000313" key="16">
    <source>
        <dbReference type="Proteomes" id="UP001174909"/>
    </source>
</evidence>
<keyword evidence="4" id="KW-0410">Iron transport</keyword>
<organism evidence="15 16">
    <name type="scientific">Geodia barretti</name>
    <name type="common">Barrett's horny sponge</name>
    <dbReference type="NCBI Taxonomy" id="519541"/>
    <lineage>
        <taxon>Eukaryota</taxon>
        <taxon>Metazoa</taxon>
        <taxon>Porifera</taxon>
        <taxon>Demospongiae</taxon>
        <taxon>Heteroscleromorpha</taxon>
        <taxon>Tetractinellida</taxon>
        <taxon>Astrophorina</taxon>
        <taxon>Geodiidae</taxon>
        <taxon>Geodia</taxon>
    </lineage>
</organism>
<feature type="repeat" description="Solcar" evidence="13">
    <location>
        <begin position="67"/>
        <end position="151"/>
    </location>
</feature>
<dbReference type="InterPro" id="IPR023395">
    <property type="entry name" value="MCP_dom_sf"/>
</dbReference>
<dbReference type="PANTHER" id="PTHR45758">
    <property type="entry name" value="MITOFERRIN-1-RELATED"/>
    <property type="match status" value="1"/>
</dbReference>